<dbReference type="InterPro" id="IPR036849">
    <property type="entry name" value="Enolase-like_C_sf"/>
</dbReference>
<dbReference type="SUPFAM" id="SSF51604">
    <property type="entry name" value="Enolase C-terminal domain-like"/>
    <property type="match status" value="1"/>
</dbReference>
<evidence type="ECO:0000259" key="4">
    <source>
        <dbReference type="SMART" id="SM00922"/>
    </source>
</evidence>
<sequence length="441" mass="49077">MATRLSKRMVMALSPGMNEGSGRRLFHDLRCGSSLLHHCGRRASGRPGQPPLGRWKNASRGHRFSIREKRTMTDTTIVALRTTLLQAPWAGEPPANGIMPPTHRALLVLEIETRGGLTGMGYLQPLSGGLETIDACLKEMVAPAILGRDATEIEGIWQTLWRSTYWVGRGGIATFALSAVDIALWDIMGKRAGLPLYRLWGACRAEVPAYGSGVWRGLGRDGMIDKARHFAGMGLKAIKMQAAHIRPWREDVKNVHAMRDALGPDIEIMVDVNMGWTADTAIQAGHHFDEADIYWMEEPVVCEDFAGYRRVAQALKTRVVGGESHFTRFDLRPFFEHPSTPILQPDPMRGGLTELRKIAAVADTWGLQIAPHLFHELLVHLTCSIPNANYLEYMDWNDDLWATPAIPENGMLRPSEQPGHGLRFRPEILKDCRVGGFEANL</sequence>
<dbReference type="InterPro" id="IPR029017">
    <property type="entry name" value="Enolase-like_N"/>
</dbReference>
<dbReference type="SUPFAM" id="SSF54826">
    <property type="entry name" value="Enolase N-terminal domain-like"/>
    <property type="match status" value="1"/>
</dbReference>
<evidence type="ECO:0000256" key="2">
    <source>
        <dbReference type="ARBA" id="ARBA00022723"/>
    </source>
</evidence>
<evidence type="ECO:0000256" key="1">
    <source>
        <dbReference type="ARBA" id="ARBA00001946"/>
    </source>
</evidence>
<dbReference type="PANTHER" id="PTHR13794:SF58">
    <property type="entry name" value="MITOCHONDRIAL ENOLASE SUPERFAMILY MEMBER 1"/>
    <property type="match status" value="1"/>
</dbReference>
<dbReference type="GO" id="GO:0009063">
    <property type="term" value="P:amino acid catabolic process"/>
    <property type="evidence" value="ECO:0007669"/>
    <property type="project" value="InterPro"/>
</dbReference>
<name>A0A5C8P7G7_9HYPH</name>
<dbReference type="InterPro" id="IPR029065">
    <property type="entry name" value="Enolase_C-like"/>
</dbReference>
<dbReference type="InterPro" id="IPR018110">
    <property type="entry name" value="Mandel_Rmase/mucon_lact_enz_CS"/>
</dbReference>
<organism evidence="5 6">
    <name type="scientific">Vineibacter terrae</name>
    <dbReference type="NCBI Taxonomy" id="2586908"/>
    <lineage>
        <taxon>Bacteria</taxon>
        <taxon>Pseudomonadati</taxon>
        <taxon>Pseudomonadota</taxon>
        <taxon>Alphaproteobacteria</taxon>
        <taxon>Hyphomicrobiales</taxon>
        <taxon>Vineibacter</taxon>
    </lineage>
</organism>
<dbReference type="Proteomes" id="UP000321638">
    <property type="component" value="Unassembled WGS sequence"/>
</dbReference>
<dbReference type="InterPro" id="IPR013341">
    <property type="entry name" value="Mandelate_racemase_N_dom"/>
</dbReference>
<evidence type="ECO:0000313" key="6">
    <source>
        <dbReference type="Proteomes" id="UP000321638"/>
    </source>
</evidence>
<evidence type="ECO:0000313" key="5">
    <source>
        <dbReference type="EMBL" id="TXL69580.1"/>
    </source>
</evidence>
<dbReference type="GO" id="GO:0016052">
    <property type="term" value="P:carbohydrate catabolic process"/>
    <property type="evidence" value="ECO:0007669"/>
    <property type="project" value="TreeGrafter"/>
</dbReference>
<dbReference type="PROSITE" id="PS00909">
    <property type="entry name" value="MR_MLE_2"/>
    <property type="match status" value="1"/>
</dbReference>
<dbReference type="InterPro" id="IPR013342">
    <property type="entry name" value="Mandelate_racemase_C"/>
</dbReference>
<protein>
    <submittedName>
        <fullName evidence="5">Mandelate racemase/muconate lactonizing enzyme family protein</fullName>
    </submittedName>
</protein>
<dbReference type="OrthoDB" id="7511553at2"/>
<dbReference type="Pfam" id="PF13378">
    <property type="entry name" value="MR_MLE_C"/>
    <property type="match status" value="1"/>
</dbReference>
<dbReference type="SMART" id="SM00922">
    <property type="entry name" value="MR_MLE"/>
    <property type="match status" value="1"/>
</dbReference>
<gene>
    <name evidence="5" type="ORF">FHP25_38275</name>
</gene>
<keyword evidence="3" id="KW-0460">Magnesium</keyword>
<dbReference type="PANTHER" id="PTHR13794">
    <property type="entry name" value="ENOLASE SUPERFAMILY, MANDELATE RACEMASE"/>
    <property type="match status" value="1"/>
</dbReference>
<dbReference type="Pfam" id="PF02746">
    <property type="entry name" value="MR_MLE_N"/>
    <property type="match status" value="1"/>
</dbReference>
<accession>A0A5C8P7G7</accession>
<dbReference type="Gene3D" id="3.30.390.10">
    <property type="entry name" value="Enolase-like, N-terminal domain"/>
    <property type="match status" value="1"/>
</dbReference>
<evidence type="ECO:0000256" key="3">
    <source>
        <dbReference type="ARBA" id="ARBA00022842"/>
    </source>
</evidence>
<dbReference type="GO" id="GO:0000287">
    <property type="term" value="F:magnesium ion binding"/>
    <property type="evidence" value="ECO:0007669"/>
    <property type="project" value="UniProtKB-ARBA"/>
</dbReference>
<dbReference type="SFLD" id="SFLDG00179">
    <property type="entry name" value="mandelate_racemase"/>
    <property type="match status" value="1"/>
</dbReference>
<comment type="cofactor">
    <cofactor evidence="1">
        <name>Mg(2+)</name>
        <dbReference type="ChEBI" id="CHEBI:18420"/>
    </cofactor>
</comment>
<proteinExistence type="predicted"/>
<feature type="domain" description="Mandelate racemase/muconate lactonizing enzyme C-terminal" evidence="4">
    <location>
        <begin position="220"/>
        <end position="318"/>
    </location>
</feature>
<dbReference type="AlphaFoldDB" id="A0A5C8P7G7"/>
<reference evidence="5 6" key="1">
    <citation type="submission" date="2019-06" db="EMBL/GenBank/DDBJ databases">
        <title>New taxonomy in bacterial strain CC-CFT640, isolated from vineyard.</title>
        <authorList>
            <person name="Lin S.-Y."/>
            <person name="Tsai C.-F."/>
            <person name="Young C.-C."/>
        </authorList>
    </citation>
    <scope>NUCLEOTIDE SEQUENCE [LARGE SCALE GENOMIC DNA]</scope>
    <source>
        <strain evidence="5 6">CC-CFT640</strain>
    </source>
</reference>
<dbReference type="CDD" id="cd03316">
    <property type="entry name" value="MR_like"/>
    <property type="match status" value="1"/>
</dbReference>
<dbReference type="EMBL" id="VDUZ01000077">
    <property type="protein sequence ID" value="TXL69580.1"/>
    <property type="molecule type" value="Genomic_DNA"/>
</dbReference>
<keyword evidence="2" id="KW-0479">Metal-binding</keyword>
<dbReference type="SFLD" id="SFLDS00001">
    <property type="entry name" value="Enolase"/>
    <property type="match status" value="1"/>
</dbReference>
<dbReference type="InterPro" id="IPR046945">
    <property type="entry name" value="RHMD-like"/>
</dbReference>
<dbReference type="GO" id="GO:0016836">
    <property type="term" value="F:hydro-lyase activity"/>
    <property type="evidence" value="ECO:0007669"/>
    <property type="project" value="TreeGrafter"/>
</dbReference>
<keyword evidence="6" id="KW-1185">Reference proteome</keyword>
<comment type="caution">
    <text evidence="5">The sequence shown here is derived from an EMBL/GenBank/DDBJ whole genome shotgun (WGS) entry which is preliminary data.</text>
</comment>
<dbReference type="Gene3D" id="3.20.20.120">
    <property type="entry name" value="Enolase-like C-terminal domain"/>
    <property type="match status" value="1"/>
</dbReference>